<proteinExistence type="predicted"/>
<evidence type="ECO:0000313" key="2">
    <source>
        <dbReference type="EMBL" id="GAA2565605.1"/>
    </source>
</evidence>
<name>A0ABP6BFH9_9MICO</name>
<evidence type="ECO:0008006" key="4">
    <source>
        <dbReference type="Google" id="ProtNLM"/>
    </source>
</evidence>
<dbReference type="RefSeq" id="WP_344225682.1">
    <property type="nucleotide sequence ID" value="NZ_BAAARI010000001.1"/>
</dbReference>
<evidence type="ECO:0000256" key="1">
    <source>
        <dbReference type="SAM" id="SignalP"/>
    </source>
</evidence>
<reference evidence="3" key="1">
    <citation type="journal article" date="2019" name="Int. J. Syst. Evol. Microbiol.">
        <title>The Global Catalogue of Microorganisms (GCM) 10K type strain sequencing project: providing services to taxonomists for standard genome sequencing and annotation.</title>
        <authorList>
            <consortium name="The Broad Institute Genomics Platform"/>
            <consortium name="The Broad Institute Genome Sequencing Center for Infectious Disease"/>
            <person name="Wu L."/>
            <person name="Ma J."/>
        </authorList>
    </citation>
    <scope>NUCLEOTIDE SEQUENCE [LARGE SCALE GENOMIC DNA]</scope>
    <source>
        <strain evidence="3">JCM 16365</strain>
    </source>
</reference>
<accession>A0ABP6BFH9</accession>
<dbReference type="Proteomes" id="UP001500274">
    <property type="component" value="Unassembled WGS sequence"/>
</dbReference>
<gene>
    <name evidence="2" type="ORF">GCM10009862_00100</name>
</gene>
<protein>
    <recommendedName>
        <fullName evidence="4">WxL domain-containing protein</fullName>
    </recommendedName>
</protein>
<sequence length="352" mass="35393">MKITNTKARLAATAVVLGLGLATISAGAASAADGAWTPTGTPEPYHFWVMDTESPATAAQVLHYDTDMIAAPSATNVDQTFAEAPADATSAFVFVAPRGKEGSLADWSSRIDIGFMPNSKLVLQPTASLYQFPSSSFGAVKAAGGDYSMGLAYTKNNGTTLVAVAAYNYISITPGTADWTVQVPTQSGGGTTDPESTGQIAIEAPVAAPVDGALSLSIPTGEKATLGSAALDNTGKSVSTGTLPTFQVSDERYATKPGWTVNTSVATFTSGSNTIDPTALAIVPAVKSTSTATGVSAVSALTGAKEAAKFAEAAAGQGTGRTDLSAALTLTAPLGTPAGTYTSTMTVTVVSK</sequence>
<feature type="signal peptide" evidence="1">
    <location>
        <begin position="1"/>
        <end position="31"/>
    </location>
</feature>
<comment type="caution">
    <text evidence="2">The sequence shown here is derived from an EMBL/GenBank/DDBJ whole genome shotgun (WGS) entry which is preliminary data.</text>
</comment>
<organism evidence="2 3">
    <name type="scientific">Microbacterium binotii</name>
    <dbReference type="NCBI Taxonomy" id="462710"/>
    <lineage>
        <taxon>Bacteria</taxon>
        <taxon>Bacillati</taxon>
        <taxon>Actinomycetota</taxon>
        <taxon>Actinomycetes</taxon>
        <taxon>Micrococcales</taxon>
        <taxon>Microbacteriaceae</taxon>
        <taxon>Microbacterium</taxon>
    </lineage>
</organism>
<evidence type="ECO:0000313" key="3">
    <source>
        <dbReference type="Proteomes" id="UP001500274"/>
    </source>
</evidence>
<keyword evidence="1" id="KW-0732">Signal</keyword>
<keyword evidence="3" id="KW-1185">Reference proteome</keyword>
<dbReference type="EMBL" id="BAAARI010000001">
    <property type="protein sequence ID" value="GAA2565605.1"/>
    <property type="molecule type" value="Genomic_DNA"/>
</dbReference>
<feature type="chain" id="PRO_5047086753" description="WxL domain-containing protein" evidence="1">
    <location>
        <begin position="32"/>
        <end position="352"/>
    </location>
</feature>